<feature type="region of interest" description="Disordered" evidence="6">
    <location>
        <begin position="497"/>
        <end position="517"/>
    </location>
</feature>
<evidence type="ECO:0000256" key="3">
    <source>
        <dbReference type="ARBA" id="ARBA00022737"/>
    </source>
</evidence>
<evidence type="ECO:0000313" key="9">
    <source>
        <dbReference type="Proteomes" id="UP000000768"/>
    </source>
</evidence>
<reference evidence="8 9" key="1">
    <citation type="journal article" date="2009" name="Nature">
        <title>The Sorghum bicolor genome and the diversification of grasses.</title>
        <authorList>
            <person name="Paterson A.H."/>
            <person name="Bowers J.E."/>
            <person name="Bruggmann R."/>
            <person name="Dubchak I."/>
            <person name="Grimwood J."/>
            <person name="Gundlach H."/>
            <person name="Haberer G."/>
            <person name="Hellsten U."/>
            <person name="Mitros T."/>
            <person name="Poliakov A."/>
            <person name="Schmutz J."/>
            <person name="Spannagl M."/>
            <person name="Tang H."/>
            <person name="Wang X."/>
            <person name="Wicker T."/>
            <person name="Bharti A.K."/>
            <person name="Chapman J."/>
            <person name="Feltus F.A."/>
            <person name="Gowik U."/>
            <person name="Grigoriev I.V."/>
            <person name="Lyons E."/>
            <person name="Maher C.A."/>
            <person name="Martis M."/>
            <person name="Narechania A."/>
            <person name="Otillar R.P."/>
            <person name="Penning B.W."/>
            <person name="Salamov A.A."/>
            <person name="Wang Y."/>
            <person name="Zhang L."/>
            <person name="Carpita N.C."/>
            <person name="Freeling M."/>
            <person name="Gingle A.R."/>
            <person name="Hash C.T."/>
            <person name="Keller B."/>
            <person name="Klein P."/>
            <person name="Kresovich S."/>
            <person name="McCann M.C."/>
            <person name="Ming R."/>
            <person name="Peterson D.G."/>
            <person name="Mehboob-ur-Rahman"/>
            <person name="Ware D."/>
            <person name="Westhoff P."/>
            <person name="Mayer K.F."/>
            <person name="Messing J."/>
            <person name="Rokhsar D.S."/>
        </authorList>
    </citation>
    <scope>NUCLEOTIDE SEQUENCE [LARGE SCALE GENOMIC DNA]</scope>
    <source>
        <strain evidence="9">cv. BTx623</strain>
    </source>
</reference>
<dbReference type="InterPro" id="IPR013181">
    <property type="entry name" value="DUF1719"/>
</dbReference>
<dbReference type="GO" id="GO:0006952">
    <property type="term" value="P:defense response"/>
    <property type="evidence" value="ECO:0007669"/>
    <property type="project" value="UniProtKB-KW"/>
</dbReference>
<keyword evidence="3" id="KW-0677">Repeat</keyword>
<protein>
    <recommendedName>
        <fullName evidence="7">Disease resistance N-terminal domain-containing protein</fullName>
    </recommendedName>
</protein>
<sequence length="517" mass="59474">MVNVVSSVVVQETVSKVLSNLVRKYEEKDESNKDMNLERLEMAHNRLEAVLEISDRWQITDASLLRWRSKLKRVAQECDDTLHNCKQRILEDEETEKEVRKSSFPKRIAHTTRSFVSSIFRPNKNEMMNSSIARRFEWFADGASEFIKLVELGGTPRRHMPFHPLNQYLLAGKKLHHRIIQENKRHLFLLLVPFTTSEYGIEARLVFIQKDGNVGEDDFLLTLMLQISESTDIIGITMKCIELFAPLFKSTVETIRKEIMQLPTEDFSWVPNIDTHQKEQLDNILSLGTQWLRPNLLCCKQHDQHKVGHGSKLGILGLRDVSLEPVISVNLQCHVSVLGCNKHRALLSEFRNSLQDSPNLKAGIVFSPHGYLEDYLPGDTSPAMAAIYTDEPHFLHTEFTFGQLEEIMLPKAIDYFYKNGKATIYQMLWRSKHGTAYIHVEKASILMPSTHGTMQRKDEESMNWSYGVSHFVNLWATDAPIRLQGSIKDWIQKESVSKSATNRSYKSCSTDRSVKQP</sequence>
<accession>A0A1W0W367</accession>
<dbReference type="Gramene" id="OQU88793">
    <property type="protein sequence ID" value="OQU88793"/>
    <property type="gene ID" value="SORBI_3002G097500"/>
</dbReference>
<dbReference type="Proteomes" id="UP000000768">
    <property type="component" value="Chromosome 2"/>
</dbReference>
<dbReference type="PANTHER" id="PTHR33377">
    <property type="entry name" value="OS10G0134700 PROTEIN-RELATED"/>
    <property type="match status" value="1"/>
</dbReference>
<comment type="similarity">
    <text evidence="1">Belongs to the disease resistance NB-LRR family.</text>
</comment>
<evidence type="ECO:0000256" key="2">
    <source>
        <dbReference type="ARBA" id="ARBA00022614"/>
    </source>
</evidence>
<evidence type="ECO:0000256" key="1">
    <source>
        <dbReference type="ARBA" id="ARBA00008894"/>
    </source>
</evidence>
<evidence type="ECO:0000256" key="4">
    <source>
        <dbReference type="ARBA" id="ARBA00022741"/>
    </source>
</evidence>
<dbReference type="AlphaFoldDB" id="A0A1W0W367"/>
<evidence type="ECO:0000259" key="7">
    <source>
        <dbReference type="Pfam" id="PF18052"/>
    </source>
</evidence>
<dbReference type="Pfam" id="PF18052">
    <property type="entry name" value="Rx_N"/>
    <property type="match status" value="1"/>
</dbReference>
<keyword evidence="5" id="KW-0611">Plant defense</keyword>
<name>A0A1W0W367_SORBI</name>
<organism evidence="8 9">
    <name type="scientific">Sorghum bicolor</name>
    <name type="common">Sorghum</name>
    <name type="synonym">Sorghum vulgare</name>
    <dbReference type="NCBI Taxonomy" id="4558"/>
    <lineage>
        <taxon>Eukaryota</taxon>
        <taxon>Viridiplantae</taxon>
        <taxon>Streptophyta</taxon>
        <taxon>Embryophyta</taxon>
        <taxon>Tracheophyta</taxon>
        <taxon>Spermatophyta</taxon>
        <taxon>Magnoliopsida</taxon>
        <taxon>Liliopsida</taxon>
        <taxon>Poales</taxon>
        <taxon>Poaceae</taxon>
        <taxon>PACMAD clade</taxon>
        <taxon>Panicoideae</taxon>
        <taxon>Andropogonodae</taxon>
        <taxon>Andropogoneae</taxon>
        <taxon>Sorghinae</taxon>
        <taxon>Sorghum</taxon>
    </lineage>
</organism>
<keyword evidence="4" id="KW-0547">Nucleotide-binding</keyword>
<feature type="domain" description="Disease resistance N-terminal" evidence="7">
    <location>
        <begin position="9"/>
        <end position="99"/>
    </location>
</feature>
<dbReference type="InParanoid" id="A0A1W0W367"/>
<keyword evidence="2" id="KW-0433">Leucine-rich repeat</keyword>
<proteinExistence type="inferred from homology"/>
<dbReference type="SMART" id="SM01157">
    <property type="entry name" value="DUF1719"/>
    <property type="match status" value="1"/>
</dbReference>
<dbReference type="PANTHER" id="PTHR33377:SF3">
    <property type="entry name" value="WW DOMAIN-CONTAINING PROTEIN"/>
    <property type="match status" value="1"/>
</dbReference>
<dbReference type="Pfam" id="PF08224">
    <property type="entry name" value="DUF1719"/>
    <property type="match status" value="1"/>
</dbReference>
<dbReference type="InterPro" id="IPR041118">
    <property type="entry name" value="Rx_N"/>
</dbReference>
<evidence type="ECO:0000256" key="5">
    <source>
        <dbReference type="ARBA" id="ARBA00022821"/>
    </source>
</evidence>
<evidence type="ECO:0000313" key="8">
    <source>
        <dbReference type="EMBL" id="OQU88793.1"/>
    </source>
</evidence>
<dbReference type="GO" id="GO:0000166">
    <property type="term" value="F:nucleotide binding"/>
    <property type="evidence" value="ECO:0007669"/>
    <property type="project" value="UniProtKB-KW"/>
</dbReference>
<gene>
    <name evidence="8" type="ORF">SORBI_3002G097500</name>
</gene>
<keyword evidence="9" id="KW-1185">Reference proteome</keyword>
<dbReference type="EMBL" id="CM000761">
    <property type="protein sequence ID" value="OQU88793.1"/>
    <property type="molecule type" value="Genomic_DNA"/>
</dbReference>
<evidence type="ECO:0000256" key="6">
    <source>
        <dbReference type="SAM" id="MobiDB-lite"/>
    </source>
</evidence>
<reference evidence="9" key="2">
    <citation type="journal article" date="2018" name="Plant J.">
        <title>The Sorghum bicolor reference genome: improved assembly, gene annotations, a transcriptome atlas, and signatures of genome organization.</title>
        <authorList>
            <person name="McCormick R.F."/>
            <person name="Truong S.K."/>
            <person name="Sreedasyam A."/>
            <person name="Jenkins J."/>
            <person name="Shu S."/>
            <person name="Sims D."/>
            <person name="Kennedy M."/>
            <person name="Amirebrahimi M."/>
            <person name="Weers B.D."/>
            <person name="McKinley B."/>
            <person name="Mattison A."/>
            <person name="Morishige D.T."/>
            <person name="Grimwood J."/>
            <person name="Schmutz J."/>
            <person name="Mullet J.E."/>
        </authorList>
    </citation>
    <scope>NUCLEOTIDE SEQUENCE [LARGE SCALE GENOMIC DNA]</scope>
    <source>
        <strain evidence="9">cv. BTx623</strain>
    </source>
</reference>
<feature type="compositionally biased region" description="Polar residues" evidence="6">
    <location>
        <begin position="497"/>
        <end position="511"/>
    </location>
</feature>
<dbReference type="OMA" id="DTLHNCK"/>